<keyword evidence="1" id="KW-1185">Reference proteome</keyword>
<evidence type="ECO:0000313" key="1">
    <source>
        <dbReference type="Proteomes" id="UP000887564"/>
    </source>
</evidence>
<dbReference type="WBParaSite" id="PEQ_0000302601-mRNA-1">
    <property type="protein sequence ID" value="PEQ_0000302601-mRNA-1"/>
    <property type="gene ID" value="PEQ_0000302601"/>
</dbReference>
<name>A0A914RE54_PAREQ</name>
<dbReference type="AlphaFoldDB" id="A0A914RE54"/>
<evidence type="ECO:0000313" key="2">
    <source>
        <dbReference type="WBParaSite" id="PEQ_0000302601-mRNA-1"/>
    </source>
</evidence>
<organism evidence="1 2">
    <name type="scientific">Parascaris equorum</name>
    <name type="common">Equine roundworm</name>
    <dbReference type="NCBI Taxonomy" id="6256"/>
    <lineage>
        <taxon>Eukaryota</taxon>
        <taxon>Metazoa</taxon>
        <taxon>Ecdysozoa</taxon>
        <taxon>Nematoda</taxon>
        <taxon>Chromadorea</taxon>
        <taxon>Rhabditida</taxon>
        <taxon>Spirurina</taxon>
        <taxon>Ascaridomorpha</taxon>
        <taxon>Ascaridoidea</taxon>
        <taxon>Ascarididae</taxon>
        <taxon>Parascaris</taxon>
    </lineage>
</organism>
<dbReference type="Proteomes" id="UP000887564">
    <property type="component" value="Unplaced"/>
</dbReference>
<proteinExistence type="predicted"/>
<protein>
    <submittedName>
        <fullName evidence="2">Uncharacterized protein</fullName>
    </submittedName>
</protein>
<sequence>MFHLSLVAPPSCGLTSVHSLHAYLVFSRVPFQLVFLRCSFVD</sequence>
<reference evidence="2" key="1">
    <citation type="submission" date="2022-11" db="UniProtKB">
        <authorList>
            <consortium name="WormBaseParasite"/>
        </authorList>
    </citation>
    <scope>IDENTIFICATION</scope>
</reference>
<accession>A0A914RE54</accession>